<dbReference type="SUPFAM" id="SSF53213">
    <property type="entry name" value="LigB-like"/>
    <property type="match status" value="1"/>
</dbReference>
<dbReference type="RefSeq" id="WP_134159152.1">
    <property type="nucleotide sequence ID" value="NZ_SORF01000004.1"/>
</dbReference>
<keyword evidence="3" id="KW-1185">Reference proteome</keyword>
<gene>
    <name evidence="2" type="ORF">C7445_104241</name>
</gene>
<reference evidence="2 3" key="1">
    <citation type="submission" date="2019-03" db="EMBL/GenBank/DDBJ databases">
        <title>Genomic Encyclopedia of Type Strains, Phase IV (KMG-IV): sequencing the most valuable type-strain genomes for metagenomic binning, comparative biology and taxonomic classification.</title>
        <authorList>
            <person name="Goeker M."/>
        </authorList>
    </citation>
    <scope>NUCLEOTIDE SEQUENCE [LARGE SCALE GENOMIC DNA]</scope>
    <source>
        <strain evidence="2 3">DSM 17974</strain>
    </source>
</reference>
<proteinExistence type="predicted"/>
<dbReference type="Proteomes" id="UP000294581">
    <property type="component" value="Unassembled WGS sequence"/>
</dbReference>
<dbReference type="Gene3D" id="3.40.830.10">
    <property type="entry name" value="LigB-like"/>
    <property type="match status" value="1"/>
</dbReference>
<evidence type="ECO:0000313" key="3">
    <source>
        <dbReference type="Proteomes" id="UP000294581"/>
    </source>
</evidence>
<dbReference type="GO" id="GO:0016702">
    <property type="term" value="F:oxidoreductase activity, acting on single donors with incorporation of molecular oxygen, incorporation of two atoms of oxygen"/>
    <property type="evidence" value="ECO:0007669"/>
    <property type="project" value="UniProtKB-ARBA"/>
</dbReference>
<dbReference type="OrthoDB" id="159752at2"/>
<dbReference type="InterPro" id="IPR004183">
    <property type="entry name" value="Xdiol_dOase_suB"/>
</dbReference>
<accession>A0A4R8LQM6</accession>
<dbReference type="EMBL" id="SORF01000004">
    <property type="protein sequence ID" value="TDY49728.1"/>
    <property type="molecule type" value="Genomic_DNA"/>
</dbReference>
<dbReference type="Pfam" id="PF02900">
    <property type="entry name" value="LigB"/>
    <property type="match status" value="1"/>
</dbReference>
<evidence type="ECO:0000259" key="1">
    <source>
        <dbReference type="Pfam" id="PF02900"/>
    </source>
</evidence>
<comment type="caution">
    <text evidence="2">The sequence shown here is derived from an EMBL/GenBank/DDBJ whole genome shotgun (WGS) entry which is preliminary data.</text>
</comment>
<evidence type="ECO:0000313" key="2">
    <source>
        <dbReference type="EMBL" id="TDY49728.1"/>
    </source>
</evidence>
<dbReference type="NCBIfam" id="TIGR04336">
    <property type="entry name" value="AmmeMemoSam_B"/>
    <property type="match status" value="1"/>
</dbReference>
<name>A0A4R8LQM6_9BACL</name>
<sequence length="283" mass="30920">MASSSVVFACITPHGLPILRELAGDAPNLMARTRESLEQLGMEMRTVEADVILVITPHGLRAEHQFTVAASSYMEGGLSELTVAQMVGESRPDLGRRVHMRRAVDQRFAKAIGEAGRAAGIPVAVINFATQAGVFSTLPLDWGSLIPLSFMPDIPIVVINSARSRPYHEHIQLGEQIAQTAASMGRRIAIIASCDWSHTHDHRGPYGWHADAAVLDEAAVACVSRGDLEELMQISEETIEHAKPDGIWQALILAGAVPPNERRPQLLSYERPTYFGMMCARLR</sequence>
<protein>
    <submittedName>
        <fullName evidence="2">AmmeMemoRadiSam system protein B</fullName>
    </submittedName>
</protein>
<dbReference type="AlphaFoldDB" id="A0A4R8LQM6"/>
<feature type="domain" description="Extradiol ring-cleavage dioxygenase class III enzyme subunit B" evidence="1">
    <location>
        <begin position="10"/>
        <end position="271"/>
    </location>
</feature>
<organism evidence="2 3">
    <name type="scientific">Alicyclobacillus sacchari</name>
    <dbReference type="NCBI Taxonomy" id="392010"/>
    <lineage>
        <taxon>Bacteria</taxon>
        <taxon>Bacillati</taxon>
        <taxon>Bacillota</taxon>
        <taxon>Bacilli</taxon>
        <taxon>Bacillales</taxon>
        <taxon>Alicyclobacillaceae</taxon>
        <taxon>Alicyclobacillus</taxon>
    </lineage>
</organism>
<dbReference type="GO" id="GO:0008198">
    <property type="term" value="F:ferrous iron binding"/>
    <property type="evidence" value="ECO:0007669"/>
    <property type="project" value="InterPro"/>
</dbReference>